<protein>
    <recommendedName>
        <fullName evidence="3">DUF115 domain-containing protein</fullName>
    </recommendedName>
</protein>
<dbReference type="Gene3D" id="3.90.1480.10">
    <property type="entry name" value="Alpha-2,3-sialyltransferase"/>
    <property type="match status" value="1"/>
</dbReference>
<dbReference type="EMBL" id="RKLV01000003">
    <property type="protein sequence ID" value="MCX2818617.1"/>
    <property type="molecule type" value="Genomic_DNA"/>
</dbReference>
<keyword evidence="2" id="KW-1185">Reference proteome</keyword>
<comment type="caution">
    <text evidence="1">The sequence shown here is derived from an EMBL/GenBank/DDBJ whole genome shotgun (WGS) entry which is preliminary data.</text>
</comment>
<reference evidence="1" key="1">
    <citation type="submission" date="2022-09" db="EMBL/GenBank/DDBJ databases">
        <title>Haloadaptaus new haloarchaeum isolated from saline soil.</title>
        <authorList>
            <person name="Duran-Viseras A."/>
            <person name="Sanchez-Porro C."/>
            <person name="Ventosa A."/>
        </authorList>
    </citation>
    <scope>NUCLEOTIDE SEQUENCE</scope>
    <source>
        <strain evidence="1">F3-133</strain>
    </source>
</reference>
<accession>A0A9Q4GGE7</accession>
<dbReference type="Proteomes" id="UP001149411">
    <property type="component" value="Unassembled WGS sequence"/>
</dbReference>
<evidence type="ECO:0008006" key="3">
    <source>
        <dbReference type="Google" id="ProtNLM"/>
    </source>
</evidence>
<organism evidence="1 2">
    <name type="scientific">Halorutilus salinus</name>
    <dbReference type="NCBI Taxonomy" id="2487751"/>
    <lineage>
        <taxon>Archaea</taxon>
        <taxon>Methanobacteriati</taxon>
        <taxon>Methanobacteriota</taxon>
        <taxon>Stenosarchaea group</taxon>
        <taxon>Halobacteria</taxon>
        <taxon>Halorutilales</taxon>
        <taxon>Halorutilaceae</taxon>
        <taxon>Halorutilus</taxon>
    </lineage>
</organism>
<dbReference type="AlphaFoldDB" id="A0A9Q4GGE7"/>
<evidence type="ECO:0000313" key="2">
    <source>
        <dbReference type="Proteomes" id="UP001149411"/>
    </source>
</evidence>
<name>A0A9Q4GGE7_9EURY</name>
<sequence>MSKVKKTIEDMEGVHKGESIYIIGNGPSLNKTPLKKLDLEYTLAMSKIGLIYPDTTWEPSFYYFALPPDHRVTPNDKTIITQNADMGIQCFLHSAWLDILGNQDNVFYFDTWDLFGSPYDAMDIENVNNAPLEHLYEFWSNDVSNLVYHYHTIYGAIQVAVYMGFKQIYLLGCDMGQEYKNPHMIFESGTDPFRFNGNKYEYLRESLKNKNPVRSAVNAIAMKLIQSLEDSKLEKVINEGTNDHFTSDYLSQVSIADGPQNDAEIQKGHASTQRICKDKGVNIYNATLGGELEIYEKVGLEDVLSDAST</sequence>
<gene>
    <name evidence="1" type="ORF">EGH25_04530</name>
</gene>
<evidence type="ECO:0000313" key="1">
    <source>
        <dbReference type="EMBL" id="MCX2818617.1"/>
    </source>
</evidence>
<proteinExistence type="predicted"/>
<dbReference type="RefSeq" id="WP_266086459.1">
    <property type="nucleotide sequence ID" value="NZ_RKLV01000003.1"/>
</dbReference>